<feature type="chain" id="PRO_5009185910" description="Secretion system C-terminal sorting domain-containing protein" evidence="2">
    <location>
        <begin position="18"/>
        <end position="295"/>
    </location>
</feature>
<sequence>MKKILCICLLIPVLVSAQVQTKGKTNRKTVIDKARILDNEENDSLSSFVRIYKYNGIDTWIQLGEDINIETSIDLSGKSISLSSNGAIIAEAIDNTENVVNSDHIQVYRYNGVNTWMLISKDDGGKLVEDLSKYSVSLSSNGNIVARKLDNKGSTLKPNDIQVYRYNGINSWEQIGENKKGESVKDLSGYSVSLSSKGNVIVIKLSNNGENKNNSSKVRVYNLKEVFLSKTNLNNLKSNPKQIGDSFNIKLKTGLKIKKINIYNSLGILVNTTDKTKIDASHLKKGIYYFEIETN</sequence>
<keyword evidence="1 2" id="KW-0732">Signal</keyword>
<organism evidence="4 5">
    <name type="scientific">Flavivirga aquatica</name>
    <dbReference type="NCBI Taxonomy" id="1849968"/>
    <lineage>
        <taxon>Bacteria</taxon>
        <taxon>Pseudomonadati</taxon>
        <taxon>Bacteroidota</taxon>
        <taxon>Flavobacteriia</taxon>
        <taxon>Flavobacteriales</taxon>
        <taxon>Flavobacteriaceae</taxon>
        <taxon>Flavivirga</taxon>
    </lineage>
</organism>
<name>A0A1E5T3X6_9FLAO</name>
<dbReference type="AlphaFoldDB" id="A0A1E5T3X6"/>
<reference evidence="4 5" key="1">
    <citation type="submission" date="2016-05" db="EMBL/GenBank/DDBJ databases">
        <title>Draft Genome Sequence of Algibacter sp. Strain SK-16 Isolated from the Surface Water of Aburatsubo Inlet.</title>
        <authorList>
            <person name="Wong S.-K."/>
            <person name="Yoshizawa S."/>
            <person name="Nakajima Y."/>
            <person name="Ogura Y."/>
            <person name="Tetsuya H."/>
            <person name="Hamasaki K."/>
        </authorList>
    </citation>
    <scope>NUCLEOTIDE SEQUENCE [LARGE SCALE GENOMIC DNA]</scope>
    <source>
        <strain evidence="4 5">SK-16</strain>
    </source>
</reference>
<evidence type="ECO:0000259" key="3">
    <source>
        <dbReference type="Pfam" id="PF18962"/>
    </source>
</evidence>
<evidence type="ECO:0000256" key="2">
    <source>
        <dbReference type="SAM" id="SignalP"/>
    </source>
</evidence>
<evidence type="ECO:0000313" key="4">
    <source>
        <dbReference type="EMBL" id="OEK06041.1"/>
    </source>
</evidence>
<feature type="domain" description="Secretion system C-terminal sorting" evidence="3">
    <location>
        <begin position="245"/>
        <end position="295"/>
    </location>
</feature>
<dbReference type="Proteomes" id="UP000095713">
    <property type="component" value="Unassembled WGS sequence"/>
</dbReference>
<evidence type="ECO:0000256" key="1">
    <source>
        <dbReference type="ARBA" id="ARBA00022729"/>
    </source>
</evidence>
<dbReference type="STRING" id="1849968.A8C32_18575"/>
<dbReference type="NCBIfam" id="TIGR04183">
    <property type="entry name" value="Por_Secre_tail"/>
    <property type="match status" value="1"/>
</dbReference>
<dbReference type="InterPro" id="IPR026444">
    <property type="entry name" value="Secre_tail"/>
</dbReference>
<feature type="signal peptide" evidence="2">
    <location>
        <begin position="1"/>
        <end position="17"/>
    </location>
</feature>
<evidence type="ECO:0000313" key="5">
    <source>
        <dbReference type="Proteomes" id="UP000095713"/>
    </source>
</evidence>
<protein>
    <recommendedName>
        <fullName evidence="3">Secretion system C-terminal sorting domain-containing protein</fullName>
    </recommendedName>
</protein>
<keyword evidence="5" id="KW-1185">Reference proteome</keyword>
<dbReference type="RefSeq" id="WP_069830931.1">
    <property type="nucleotide sequence ID" value="NZ_MDJD01000049.1"/>
</dbReference>
<proteinExistence type="predicted"/>
<comment type="caution">
    <text evidence="4">The sequence shown here is derived from an EMBL/GenBank/DDBJ whole genome shotgun (WGS) entry which is preliminary data.</text>
</comment>
<dbReference type="OrthoDB" id="1403372at2"/>
<accession>A0A1E5T3X6</accession>
<dbReference type="SUPFAM" id="SSF50965">
    <property type="entry name" value="Galactose oxidase, central domain"/>
    <property type="match status" value="1"/>
</dbReference>
<dbReference type="EMBL" id="MDJD01000049">
    <property type="protein sequence ID" value="OEK06041.1"/>
    <property type="molecule type" value="Genomic_DNA"/>
</dbReference>
<gene>
    <name evidence="4" type="ORF">A8C32_18575</name>
</gene>
<dbReference type="InterPro" id="IPR011043">
    <property type="entry name" value="Gal_Oxase/kelch_b-propeller"/>
</dbReference>
<dbReference type="Pfam" id="PF18962">
    <property type="entry name" value="Por_Secre_tail"/>
    <property type="match status" value="1"/>
</dbReference>